<sequence length="49" mass="5577">MQIPSEEEEKNGTRMEHIPADCVREQHSAARHLGNAADDHTHRAPRYIA</sequence>
<dbReference type="EMBL" id="CP004885">
    <property type="protein sequence ID" value="AGX87113.1"/>
    <property type="molecule type" value="Genomic_DNA"/>
</dbReference>
<keyword evidence="2" id="KW-1185">Reference proteome</keyword>
<dbReference type="AlphaFoldDB" id="U5NA32"/>
<organism evidence="1 2">
    <name type="scientific">Candidatus Symbiobacter mobilis CR</name>
    <dbReference type="NCBI Taxonomy" id="946483"/>
    <lineage>
        <taxon>Bacteria</taxon>
        <taxon>Pseudomonadati</taxon>
        <taxon>Pseudomonadota</taxon>
        <taxon>Betaproteobacteria</taxon>
        <taxon>Burkholderiales</taxon>
        <taxon>Comamonadaceae</taxon>
    </lineage>
</organism>
<reference evidence="1 2" key="1">
    <citation type="journal article" date="2013" name="Genome Biol.">
        <title>Genomic analysis reveals key aspects of prokaryotic symbiosis in the phototrophic consortium "Chlorochromatium aggregatum".</title>
        <authorList>
            <person name="Liu Z."/>
            <person name="Muller J."/>
            <person name="Li T."/>
            <person name="Alvey R.M."/>
            <person name="Vogl K."/>
            <person name="Frigaard N.U."/>
            <person name="Rockwell N.C."/>
            <person name="Boyd E.S."/>
            <person name="Tomsho L.P."/>
            <person name="Schuster S.C."/>
            <person name="Henke P."/>
            <person name="Rohde M."/>
            <person name="Overmann J."/>
            <person name="Bryant D.A."/>
        </authorList>
    </citation>
    <scope>NUCLEOTIDE SEQUENCE [LARGE SCALE GENOMIC DNA]</scope>
    <source>
        <strain evidence="1">CR</strain>
    </source>
</reference>
<evidence type="ECO:0000313" key="1">
    <source>
        <dbReference type="EMBL" id="AGX87113.1"/>
    </source>
</evidence>
<evidence type="ECO:0000313" key="2">
    <source>
        <dbReference type="Proteomes" id="UP000017184"/>
    </source>
</evidence>
<dbReference type="HOGENOM" id="CLU_3133600_0_0_4"/>
<dbReference type="KEGG" id="cbx:Cenrod_1015"/>
<accession>U5NA32</accession>
<protein>
    <submittedName>
        <fullName evidence="1">Uncharacterized protein</fullName>
    </submittedName>
</protein>
<gene>
    <name evidence="1" type="ORF">Cenrod_1015</name>
</gene>
<proteinExistence type="predicted"/>
<dbReference type="Proteomes" id="UP000017184">
    <property type="component" value="Chromosome"/>
</dbReference>
<name>U5NA32_9BURK</name>